<proteinExistence type="inferred from homology"/>
<dbReference type="Gene3D" id="3.40.50.300">
    <property type="entry name" value="P-loop containing nucleotide triphosphate hydrolases"/>
    <property type="match status" value="1"/>
</dbReference>
<dbReference type="InterPro" id="IPR017871">
    <property type="entry name" value="ABC_transporter-like_CS"/>
</dbReference>
<evidence type="ECO:0000259" key="5">
    <source>
        <dbReference type="PROSITE" id="PS50893"/>
    </source>
</evidence>
<accession>G5IEQ5</accession>
<feature type="domain" description="ABC transporter" evidence="5">
    <location>
        <begin position="3"/>
        <end position="237"/>
    </location>
</feature>
<dbReference type="Pfam" id="PF00005">
    <property type="entry name" value="ABC_tran"/>
    <property type="match status" value="1"/>
</dbReference>
<evidence type="ECO:0000313" key="7">
    <source>
        <dbReference type="Proteomes" id="UP000005384"/>
    </source>
</evidence>
<dbReference type="GO" id="GO:0016887">
    <property type="term" value="F:ATP hydrolysis activity"/>
    <property type="evidence" value="ECO:0007669"/>
    <property type="project" value="InterPro"/>
</dbReference>
<evidence type="ECO:0000256" key="4">
    <source>
        <dbReference type="ARBA" id="ARBA00022840"/>
    </source>
</evidence>
<dbReference type="RefSeq" id="WP_006779962.1">
    <property type="nucleotide sequence ID" value="NZ_CP040506.1"/>
</dbReference>
<dbReference type="PANTHER" id="PTHR43166">
    <property type="entry name" value="AMINO ACID IMPORT ATP-BINDING PROTEIN"/>
    <property type="match status" value="1"/>
</dbReference>
<name>G5IEQ5_9FIRM</name>
<keyword evidence="3" id="KW-0547">Nucleotide-binding</keyword>
<sequence>MRIELHDLSKRFDSGNVILNNMDYSDEFQALAIIGPSGGGKSTLLRIIGGLIEPTSGTLSINGIPLPSGEEELLKYRRRIGFVFQQNGLFRHMTAMENITVPLVQVHGYTKSDAEARASELLERFGLLKDAGKRPSALSGGQQQRVSIARAIAAKPEFLLLDEPTSALDPEYTTEVLDTVNELKEEGMDFIIVTHEMGFARHACEKVAFLSGGELLEYGESARLFAEPKTEELSKFLSKLLEWDV</sequence>
<organism evidence="6 7">
    <name type="scientific">Hungatella hathewayi WAL-18680</name>
    <dbReference type="NCBI Taxonomy" id="742737"/>
    <lineage>
        <taxon>Bacteria</taxon>
        <taxon>Bacillati</taxon>
        <taxon>Bacillota</taxon>
        <taxon>Clostridia</taxon>
        <taxon>Lachnospirales</taxon>
        <taxon>Lachnospiraceae</taxon>
        <taxon>Hungatella</taxon>
    </lineage>
</organism>
<dbReference type="PANTHER" id="PTHR43166:SF4">
    <property type="entry name" value="PHOSPHONATES IMPORT ATP-BINDING PROTEIN PHNC"/>
    <property type="match status" value="1"/>
</dbReference>
<dbReference type="InterPro" id="IPR050086">
    <property type="entry name" value="MetN_ABC_transporter-like"/>
</dbReference>
<dbReference type="InterPro" id="IPR027417">
    <property type="entry name" value="P-loop_NTPase"/>
</dbReference>
<evidence type="ECO:0000256" key="2">
    <source>
        <dbReference type="ARBA" id="ARBA00022448"/>
    </source>
</evidence>
<dbReference type="PROSITE" id="PS00211">
    <property type="entry name" value="ABC_TRANSPORTER_1"/>
    <property type="match status" value="1"/>
</dbReference>
<reference evidence="6 7" key="1">
    <citation type="submission" date="2011-08" db="EMBL/GenBank/DDBJ databases">
        <title>The Genome Sequence of Clostridium hathewayi WAL-18680.</title>
        <authorList>
            <consortium name="The Broad Institute Genome Sequencing Platform"/>
            <person name="Earl A."/>
            <person name="Ward D."/>
            <person name="Feldgarden M."/>
            <person name="Gevers D."/>
            <person name="Finegold S.M."/>
            <person name="Summanen P.H."/>
            <person name="Molitoris D.R."/>
            <person name="Song M."/>
            <person name="Daigneault M."/>
            <person name="Allen-Vercoe E."/>
            <person name="Young S.K."/>
            <person name="Zeng Q."/>
            <person name="Gargeya S."/>
            <person name="Fitzgerald M."/>
            <person name="Haas B."/>
            <person name="Abouelleil A."/>
            <person name="Alvarado L."/>
            <person name="Arachchi H.M."/>
            <person name="Berlin A."/>
            <person name="Brown A."/>
            <person name="Chapman S.B."/>
            <person name="Chen Z."/>
            <person name="Dunbar C."/>
            <person name="Freedman E."/>
            <person name="Gearin G."/>
            <person name="Gellesch M."/>
            <person name="Goldberg J."/>
            <person name="Griggs A."/>
            <person name="Gujja S."/>
            <person name="Heiman D."/>
            <person name="Howarth C."/>
            <person name="Larson L."/>
            <person name="Lui A."/>
            <person name="MacDonald P.J.P."/>
            <person name="Montmayeur A."/>
            <person name="Murphy C."/>
            <person name="Neiman D."/>
            <person name="Pearson M."/>
            <person name="Priest M."/>
            <person name="Roberts A."/>
            <person name="Saif S."/>
            <person name="Shea T."/>
            <person name="Shenoy N."/>
            <person name="Sisk P."/>
            <person name="Stolte C."/>
            <person name="Sykes S."/>
            <person name="Wortman J."/>
            <person name="Nusbaum C."/>
            <person name="Birren B."/>
        </authorList>
    </citation>
    <scope>NUCLEOTIDE SEQUENCE [LARGE SCALE GENOMIC DNA]</scope>
    <source>
        <strain evidence="6 7">WAL-18680</strain>
    </source>
</reference>
<dbReference type="PATRIC" id="fig|742737.3.peg.2008"/>
<dbReference type="InterPro" id="IPR003439">
    <property type="entry name" value="ABC_transporter-like_ATP-bd"/>
</dbReference>
<dbReference type="EMBL" id="ADLN01000037">
    <property type="protein sequence ID" value="EHI60039.1"/>
    <property type="molecule type" value="Genomic_DNA"/>
</dbReference>
<dbReference type="GO" id="GO:0005524">
    <property type="term" value="F:ATP binding"/>
    <property type="evidence" value="ECO:0007669"/>
    <property type="project" value="UniProtKB-KW"/>
</dbReference>
<dbReference type="OrthoDB" id="9802264at2"/>
<gene>
    <name evidence="6" type="ORF">HMPREF9473_01982</name>
</gene>
<keyword evidence="7" id="KW-1185">Reference proteome</keyword>
<protein>
    <recommendedName>
        <fullName evidence="5">ABC transporter domain-containing protein</fullName>
    </recommendedName>
</protein>
<evidence type="ECO:0000256" key="1">
    <source>
        <dbReference type="ARBA" id="ARBA00005417"/>
    </source>
</evidence>
<dbReference type="HOGENOM" id="CLU_000604_1_22_9"/>
<dbReference type="Proteomes" id="UP000005384">
    <property type="component" value="Unassembled WGS sequence"/>
</dbReference>
<comment type="caution">
    <text evidence="6">The sequence shown here is derived from an EMBL/GenBank/DDBJ whole genome shotgun (WGS) entry which is preliminary data.</text>
</comment>
<dbReference type="SUPFAM" id="SSF52540">
    <property type="entry name" value="P-loop containing nucleoside triphosphate hydrolases"/>
    <property type="match status" value="1"/>
</dbReference>
<keyword evidence="4" id="KW-0067">ATP-binding</keyword>
<dbReference type="InterPro" id="IPR003593">
    <property type="entry name" value="AAA+_ATPase"/>
</dbReference>
<evidence type="ECO:0000313" key="6">
    <source>
        <dbReference type="EMBL" id="EHI60039.1"/>
    </source>
</evidence>
<dbReference type="PROSITE" id="PS50893">
    <property type="entry name" value="ABC_TRANSPORTER_2"/>
    <property type="match status" value="1"/>
</dbReference>
<keyword evidence="2" id="KW-0813">Transport</keyword>
<comment type="similarity">
    <text evidence="1">Belongs to the ABC transporter superfamily.</text>
</comment>
<evidence type="ECO:0000256" key="3">
    <source>
        <dbReference type="ARBA" id="ARBA00022741"/>
    </source>
</evidence>
<dbReference type="SMART" id="SM00382">
    <property type="entry name" value="AAA"/>
    <property type="match status" value="1"/>
</dbReference>
<dbReference type="AlphaFoldDB" id="G5IEQ5"/>